<reference evidence="2 3" key="1">
    <citation type="journal article" date="2012" name="J. Bacteriol.">
        <title>Genome Sequence of n-Alkane-Degrading Hydrocarboniphaga effusa Strain AP103T (ATCC BAA-332T).</title>
        <authorList>
            <person name="Chang H.K."/>
            <person name="Zylstra G.J."/>
            <person name="Chae J.C."/>
        </authorList>
    </citation>
    <scope>NUCLEOTIDE SEQUENCE [LARGE SCALE GENOMIC DNA]</scope>
    <source>
        <strain evidence="2 3">AP103</strain>
    </source>
</reference>
<dbReference type="Proteomes" id="UP000003704">
    <property type="component" value="Unassembled WGS sequence"/>
</dbReference>
<accession>I8T4R3</accession>
<evidence type="ECO:0000313" key="3">
    <source>
        <dbReference type="Proteomes" id="UP000003704"/>
    </source>
</evidence>
<proteinExistence type="predicted"/>
<feature type="domain" description="Anti-sigma K factor RskA C-terminal" evidence="1">
    <location>
        <begin position="102"/>
        <end position="234"/>
    </location>
</feature>
<dbReference type="OrthoDB" id="7056416at2"/>
<dbReference type="EMBL" id="AKGD01000003">
    <property type="protein sequence ID" value="EIT68718.1"/>
    <property type="molecule type" value="Genomic_DNA"/>
</dbReference>
<dbReference type="GO" id="GO:0005886">
    <property type="term" value="C:plasma membrane"/>
    <property type="evidence" value="ECO:0007669"/>
    <property type="project" value="InterPro"/>
</dbReference>
<dbReference type="STRING" id="1172194.WQQ_39130"/>
<evidence type="ECO:0000313" key="2">
    <source>
        <dbReference type="EMBL" id="EIT68718.1"/>
    </source>
</evidence>
<organism evidence="2 3">
    <name type="scientific">Hydrocarboniphaga effusa AP103</name>
    <dbReference type="NCBI Taxonomy" id="1172194"/>
    <lineage>
        <taxon>Bacteria</taxon>
        <taxon>Pseudomonadati</taxon>
        <taxon>Pseudomonadota</taxon>
        <taxon>Gammaproteobacteria</taxon>
        <taxon>Nevskiales</taxon>
        <taxon>Nevskiaceae</taxon>
        <taxon>Hydrocarboniphaga</taxon>
    </lineage>
</organism>
<dbReference type="RefSeq" id="WP_007186848.1">
    <property type="nucleotide sequence ID" value="NZ_AKGD01000003.1"/>
</dbReference>
<evidence type="ECO:0000259" key="1">
    <source>
        <dbReference type="Pfam" id="PF10099"/>
    </source>
</evidence>
<name>I8T4R3_9GAMM</name>
<sequence>MTQKPNHGPDRVELDDELLSWLTQDKRKTLDFDSLDEEQRELEAAAALYALGSTDIEPMPAHLQDKLVALADQHLDPAKALPAASKPKPEGWWSSLKLAWGTAAFATLAAVALGVRLVSLPVAEAPPKLADLIGTHIPLQPGPDQAGQGVRGEVIWDAQRGGGYLKLAGLPVNDPQREQYQLWIFDGTRDERYPVDGGVFNIVRNGEAELWIRVPVPVRQAALFAVTVEKAGGTVVSDRGRIVAIAKPGA</sequence>
<keyword evidence="3" id="KW-1185">Reference proteome</keyword>
<comment type="caution">
    <text evidence="2">The sequence shown here is derived from an EMBL/GenBank/DDBJ whole genome shotgun (WGS) entry which is preliminary data.</text>
</comment>
<protein>
    <recommendedName>
        <fullName evidence="1">Anti-sigma K factor RskA C-terminal domain-containing protein</fullName>
    </recommendedName>
</protein>
<gene>
    <name evidence="2" type="ORF">WQQ_39130</name>
</gene>
<dbReference type="AlphaFoldDB" id="I8T4R3"/>
<dbReference type="InterPro" id="IPR018764">
    <property type="entry name" value="RskA_C"/>
</dbReference>
<dbReference type="Pfam" id="PF10099">
    <property type="entry name" value="RskA_C"/>
    <property type="match status" value="1"/>
</dbReference>